<dbReference type="InterPro" id="IPR036388">
    <property type="entry name" value="WH-like_DNA-bd_sf"/>
</dbReference>
<dbReference type="SUPFAM" id="SSF53697">
    <property type="entry name" value="SIS domain"/>
    <property type="match status" value="1"/>
</dbReference>
<dbReference type="Proteomes" id="UP000623842">
    <property type="component" value="Unassembled WGS sequence"/>
</dbReference>
<feature type="domain" description="SIS" evidence="5">
    <location>
        <begin position="117"/>
        <end position="256"/>
    </location>
</feature>
<proteinExistence type="predicted"/>
<evidence type="ECO:0000313" key="7">
    <source>
        <dbReference type="Proteomes" id="UP000623842"/>
    </source>
</evidence>
<dbReference type="Pfam" id="PF01418">
    <property type="entry name" value="HTH_6"/>
    <property type="match status" value="1"/>
</dbReference>
<organism evidence="6 7">
    <name type="scientific">Thalassotalea marina</name>
    <dbReference type="NCBI Taxonomy" id="1673741"/>
    <lineage>
        <taxon>Bacteria</taxon>
        <taxon>Pseudomonadati</taxon>
        <taxon>Pseudomonadota</taxon>
        <taxon>Gammaproteobacteria</taxon>
        <taxon>Alteromonadales</taxon>
        <taxon>Colwelliaceae</taxon>
        <taxon>Thalassotalea</taxon>
    </lineage>
</organism>
<protein>
    <submittedName>
        <fullName evidence="6">Transcriptional regulator</fullName>
    </submittedName>
</protein>
<dbReference type="Gene3D" id="1.10.10.10">
    <property type="entry name" value="Winged helix-like DNA-binding domain superfamily/Winged helix DNA-binding domain"/>
    <property type="match status" value="1"/>
</dbReference>
<dbReference type="InterPro" id="IPR001347">
    <property type="entry name" value="SIS_dom"/>
</dbReference>
<reference evidence="6" key="1">
    <citation type="journal article" date="2014" name="Int. J. Syst. Evol. Microbiol.">
        <title>Complete genome sequence of Corynebacterium casei LMG S-19264T (=DSM 44701T), isolated from a smear-ripened cheese.</title>
        <authorList>
            <consortium name="US DOE Joint Genome Institute (JGI-PGF)"/>
            <person name="Walter F."/>
            <person name="Albersmeier A."/>
            <person name="Kalinowski J."/>
            <person name="Ruckert C."/>
        </authorList>
    </citation>
    <scope>NUCLEOTIDE SEQUENCE</scope>
    <source>
        <strain evidence="6">KCTC 42731</strain>
    </source>
</reference>
<dbReference type="InterPro" id="IPR009057">
    <property type="entry name" value="Homeodomain-like_sf"/>
</dbReference>
<dbReference type="Gene3D" id="3.40.50.10490">
    <property type="entry name" value="Glucose-6-phosphate isomerase like protein, domain 1"/>
    <property type="match status" value="1"/>
</dbReference>
<evidence type="ECO:0000256" key="1">
    <source>
        <dbReference type="ARBA" id="ARBA00023015"/>
    </source>
</evidence>
<evidence type="ECO:0000256" key="3">
    <source>
        <dbReference type="ARBA" id="ARBA00023163"/>
    </source>
</evidence>
<reference evidence="6" key="2">
    <citation type="submission" date="2020-09" db="EMBL/GenBank/DDBJ databases">
        <authorList>
            <person name="Sun Q."/>
            <person name="Kim S."/>
        </authorList>
    </citation>
    <scope>NUCLEOTIDE SEQUENCE</scope>
    <source>
        <strain evidence="6">KCTC 42731</strain>
    </source>
</reference>
<dbReference type="AlphaFoldDB" id="A0A919BH65"/>
<dbReference type="GO" id="GO:0003700">
    <property type="term" value="F:DNA-binding transcription factor activity"/>
    <property type="evidence" value="ECO:0007669"/>
    <property type="project" value="InterPro"/>
</dbReference>
<gene>
    <name evidence="6" type="ORF">GCM10017161_14140</name>
</gene>
<name>A0A919BH65_9GAMM</name>
<evidence type="ECO:0000259" key="5">
    <source>
        <dbReference type="PROSITE" id="PS51464"/>
    </source>
</evidence>
<dbReference type="InterPro" id="IPR047640">
    <property type="entry name" value="RpiR-like"/>
</dbReference>
<accession>A0A919BH65</accession>
<keyword evidence="2" id="KW-0238">DNA-binding</keyword>
<comment type="caution">
    <text evidence="6">The sequence shown here is derived from an EMBL/GenBank/DDBJ whole genome shotgun (WGS) entry which is preliminary data.</text>
</comment>
<dbReference type="InterPro" id="IPR000281">
    <property type="entry name" value="HTH_RpiR"/>
</dbReference>
<dbReference type="PROSITE" id="PS51464">
    <property type="entry name" value="SIS"/>
    <property type="match status" value="1"/>
</dbReference>
<sequence length="283" mass="31162">MDILARIEQRLPHMRPAEQQVAQFIQQDVDLASRLSIQDLAQQAMVSNATITRLAKTLDCQNVRDLKLQLAQSAAVGERFNQDAQTETQHIPEVYQSIHQILQLNAGLISTEVAQAAAQLISGAAHCLVFGVGGGSTVFAQECQHRFFRLSVRSNAYSDPMLMRMTAANVDEQDVILCLSLSGISPDVLTSANIAQEYGAKVIAICPDGDLARSADIHLPICTDESDYIFKPSASRYAMLAAIDILASELAVLNQRKSREKLRRLKLHLDEHRQSNGRMPLGD</sequence>
<keyword evidence="3" id="KW-0804">Transcription</keyword>
<dbReference type="PANTHER" id="PTHR30514">
    <property type="entry name" value="GLUCOKINASE"/>
    <property type="match status" value="1"/>
</dbReference>
<dbReference type="GO" id="GO:1901135">
    <property type="term" value="P:carbohydrate derivative metabolic process"/>
    <property type="evidence" value="ECO:0007669"/>
    <property type="project" value="InterPro"/>
</dbReference>
<dbReference type="Pfam" id="PF01380">
    <property type="entry name" value="SIS"/>
    <property type="match status" value="1"/>
</dbReference>
<dbReference type="GO" id="GO:0097367">
    <property type="term" value="F:carbohydrate derivative binding"/>
    <property type="evidence" value="ECO:0007669"/>
    <property type="project" value="InterPro"/>
</dbReference>
<dbReference type="EMBL" id="BNCK01000003">
    <property type="protein sequence ID" value="GHF87668.1"/>
    <property type="molecule type" value="Genomic_DNA"/>
</dbReference>
<dbReference type="SUPFAM" id="SSF46689">
    <property type="entry name" value="Homeodomain-like"/>
    <property type="match status" value="1"/>
</dbReference>
<keyword evidence="7" id="KW-1185">Reference proteome</keyword>
<keyword evidence="1" id="KW-0805">Transcription regulation</keyword>
<dbReference type="RefSeq" id="WP_189768668.1">
    <property type="nucleotide sequence ID" value="NZ_BNCK01000003.1"/>
</dbReference>
<dbReference type="PANTHER" id="PTHR30514:SF1">
    <property type="entry name" value="HTH-TYPE TRANSCRIPTIONAL REGULATOR HEXR-RELATED"/>
    <property type="match status" value="1"/>
</dbReference>
<dbReference type="PROSITE" id="PS51071">
    <property type="entry name" value="HTH_RPIR"/>
    <property type="match status" value="1"/>
</dbReference>
<dbReference type="InterPro" id="IPR046348">
    <property type="entry name" value="SIS_dom_sf"/>
</dbReference>
<feature type="domain" description="HTH rpiR-type" evidence="4">
    <location>
        <begin position="1"/>
        <end position="77"/>
    </location>
</feature>
<evidence type="ECO:0000256" key="2">
    <source>
        <dbReference type="ARBA" id="ARBA00023125"/>
    </source>
</evidence>
<dbReference type="CDD" id="cd05013">
    <property type="entry name" value="SIS_RpiR"/>
    <property type="match status" value="1"/>
</dbReference>
<dbReference type="InterPro" id="IPR035472">
    <property type="entry name" value="RpiR-like_SIS"/>
</dbReference>
<evidence type="ECO:0000259" key="4">
    <source>
        <dbReference type="PROSITE" id="PS51071"/>
    </source>
</evidence>
<dbReference type="GO" id="GO:0003677">
    <property type="term" value="F:DNA binding"/>
    <property type="evidence" value="ECO:0007669"/>
    <property type="project" value="UniProtKB-KW"/>
</dbReference>
<evidence type="ECO:0000313" key="6">
    <source>
        <dbReference type="EMBL" id="GHF87668.1"/>
    </source>
</evidence>